<feature type="region of interest" description="Disordered" evidence="11">
    <location>
        <begin position="1444"/>
        <end position="1471"/>
    </location>
</feature>
<dbReference type="PANTHER" id="PTHR33938:SF15">
    <property type="entry name" value="FERULOYL ESTERASE B-RELATED"/>
    <property type="match status" value="1"/>
</dbReference>
<accession>A0A0K6FMK6</accession>
<evidence type="ECO:0000256" key="9">
    <source>
        <dbReference type="ARBA" id="ARBA00034075"/>
    </source>
</evidence>
<keyword evidence="2" id="KW-0719">Serine esterase</keyword>
<evidence type="ECO:0000256" key="6">
    <source>
        <dbReference type="ARBA" id="ARBA00022801"/>
    </source>
</evidence>
<keyword evidence="5 10" id="KW-0732">Signal</keyword>
<organism evidence="13 14">
    <name type="scientific">Rhizoctonia solani</name>
    <dbReference type="NCBI Taxonomy" id="456999"/>
    <lineage>
        <taxon>Eukaryota</taxon>
        <taxon>Fungi</taxon>
        <taxon>Dikarya</taxon>
        <taxon>Basidiomycota</taxon>
        <taxon>Agaricomycotina</taxon>
        <taxon>Agaricomycetes</taxon>
        <taxon>Cantharellales</taxon>
        <taxon>Ceratobasidiaceae</taxon>
        <taxon>Rhizoctonia</taxon>
    </lineage>
</organism>
<evidence type="ECO:0000256" key="11">
    <source>
        <dbReference type="SAM" id="MobiDB-lite"/>
    </source>
</evidence>
<reference evidence="13 14" key="1">
    <citation type="submission" date="2015-07" db="EMBL/GenBank/DDBJ databases">
        <authorList>
            <person name="Noorani M."/>
        </authorList>
    </citation>
    <scope>NUCLEOTIDE SEQUENCE [LARGE SCALE GENOMIC DNA]</scope>
    <source>
        <strain evidence="13">BBA 69670</strain>
    </source>
</reference>
<evidence type="ECO:0000256" key="2">
    <source>
        <dbReference type="ARBA" id="ARBA00022487"/>
    </source>
</evidence>
<dbReference type="GO" id="GO:0030600">
    <property type="term" value="F:feruloyl esterase activity"/>
    <property type="evidence" value="ECO:0007669"/>
    <property type="project" value="UniProtKB-EC"/>
</dbReference>
<name>A0A0K6FMK6_9AGAM</name>
<evidence type="ECO:0000256" key="3">
    <source>
        <dbReference type="ARBA" id="ARBA00022651"/>
    </source>
</evidence>
<dbReference type="Proteomes" id="UP000044841">
    <property type="component" value="Unassembled WGS sequence"/>
</dbReference>
<dbReference type="PANTHER" id="PTHR33938">
    <property type="entry name" value="FERULOYL ESTERASE B-RELATED"/>
    <property type="match status" value="1"/>
</dbReference>
<evidence type="ECO:0000256" key="8">
    <source>
        <dbReference type="ARBA" id="ARBA00023157"/>
    </source>
</evidence>
<sequence length="1554" mass="171994">MFSKWLPISTVLLYGASAKPLDCAGLFKDSQTLVKGLNPYVAEIHPANVTFVPVGNVAYPQPVPDLPEFCRFGAEYTTSSKSKFQFELWLPKSDHWNGRFAFVGNGGDAGGVNFADMGIPLSKYGFAVASTNTGHNGTSADGTFAISNPESQIDFGHRAVHLSTTFAKAISKSYYGKKSDYNYWIGCSSGGKQGVKSAQAYPEDFDGVIAGAPAQWWPHLNGFTTHINLLNANATTPGAVIPPAFFATLNQEVVAQCDKLDGVADGIITNPRTCKPDLTRVACGSANLSPYINANNCLSGPQLVTLKAIYTNWTSNGGTFLFPTFEPGSEFGWPGTVNGIPYGPSPDYFSYQVLNRTSVQTLQINETELQRLTAIGDATDPGQTNAIDPNLEPFFKRGGKLVQYHGFADPLIPSGSSLWYYEHVRSYFKNADLSDRYRLFMLPGVSHCSGGPGADAFGGPGQRSVSQGGAGQSLSFTPQYDMILATINWVEKGVAPNSFIGAKYKNNNIAQGVAFTRLFCPYPKEAIYRGGDVNAASSYSCNEQPWTQSDLLNAIENANRGEDPDSSGPTPIEPCAIQVKHAEETPELDMVLDEEPSFEKSEDIEMTPNEQLDNQLRGSSTLTHLVDYGWDLPDNMHKVAHSPPHQKAFDDMGVPWAVQWEVARLVTTHPELSWDDVPLKSLEQLCGSASEFAPHVASILFGQHPDYKIISARERTTQPLGSASPWAEYDHEDILLRTHSTERFGCEGSYFGGKIDQVLRLSVHSSGRFEFRLQPPAVATSCRFRRYLGSRRLVEVRFSDKEPRLKPQALRTFMIDNALVINGRVFRAFYARKNTVYLVETNEGLDRQQDDLIGDQYRQSLRDFIEWHNPLYANPSQALTKWASRFALGFSTSQPGVVFAPEDIYFIDDIVAPGQTSNSAIMTDGAGFINAAAMNRVASRMKWTSVPTIACPMSLLGFIFDRVKSKVKLHPDRRQWCPSHRILDVLIRNSMSIGVQVTDQIIMNLSHNMVETSTLDSLTRTHIESASFIPYIKEGKFVQLWDTISARAKVQEAVLKGLTPESIARAQGLHSKIESEEELIDIKFSYQPDPHSGHPPSFETEALGLLQSGFDTKFVPLFNRIENLQKTVLFGLDKKCHLHIPHGACAFIIPDPLGVLEAGEVFCGFNRPTRDNSGTDVSVVTGPVLVTRNPCILPSDIRKVIAVECPDLWTAGYTDVIVFSVKGERSLASMLGGGDYDGDTATLIWEEAIVNQFTNSATTYADADVSADFVSNPKSMKEIPPDDFRSVLDALLANLIPTPVGMYGNWHATAAKVLGLDDPETIRLGNAFTTCLDGAKTGLEIRPQSLSRDSCKWNNDDSRVRSRLTVIEDLKYRLDVYRKDCEEEMASLRPYARLDPDLLAPYQQALERCTLIPGLKGELDQIVDFVDKMRFEFYQGEFSVHQRHGKPRFEHKTQGRKKHSRGQHQESEWAASEAYNKGLPKDLIYLQEIPRIAASYAYSKDKPQWPSFSFAVAWSELCKIKADKGGPVIPMNPQFGILMCISKRARQQLDLIGL</sequence>
<evidence type="ECO:0000256" key="7">
    <source>
        <dbReference type="ARBA" id="ARBA00022837"/>
    </source>
</evidence>
<proteinExistence type="inferred from homology"/>
<dbReference type="GO" id="GO:0046872">
    <property type="term" value="F:metal ion binding"/>
    <property type="evidence" value="ECO:0007669"/>
    <property type="project" value="UniProtKB-KW"/>
</dbReference>
<gene>
    <name evidence="13" type="ORF">RSOLAG22IIIB_03116</name>
</gene>
<evidence type="ECO:0000256" key="10">
    <source>
        <dbReference type="RuleBase" id="RU361238"/>
    </source>
</evidence>
<comment type="catalytic activity">
    <reaction evidence="9">
        <text>feruloyl-polysaccharide + H2O = ferulate + polysaccharide.</text>
        <dbReference type="EC" id="3.1.1.73"/>
    </reaction>
</comment>
<dbReference type="Pfam" id="PF05183">
    <property type="entry name" value="RdRP"/>
    <property type="match status" value="1"/>
</dbReference>
<evidence type="ECO:0000259" key="12">
    <source>
        <dbReference type="Pfam" id="PF05183"/>
    </source>
</evidence>
<evidence type="ECO:0000256" key="1">
    <source>
        <dbReference type="ARBA" id="ARBA00006249"/>
    </source>
</evidence>
<dbReference type="Pfam" id="PF07519">
    <property type="entry name" value="Tannase"/>
    <property type="match status" value="1"/>
</dbReference>
<dbReference type="GO" id="GO:0003968">
    <property type="term" value="F:RNA-directed RNA polymerase activity"/>
    <property type="evidence" value="ECO:0007669"/>
    <property type="project" value="InterPro"/>
</dbReference>
<evidence type="ECO:0000256" key="4">
    <source>
        <dbReference type="ARBA" id="ARBA00022723"/>
    </source>
</evidence>
<dbReference type="InterPro" id="IPR057596">
    <property type="entry name" value="RDRP_core"/>
</dbReference>
<comment type="similarity">
    <text evidence="1 10">Belongs to the tannase family.</text>
</comment>
<dbReference type="Gene3D" id="3.40.50.1820">
    <property type="entry name" value="alpha/beta hydrolase"/>
    <property type="match status" value="1"/>
</dbReference>
<dbReference type="GO" id="GO:0045493">
    <property type="term" value="P:xylan catabolic process"/>
    <property type="evidence" value="ECO:0007669"/>
    <property type="project" value="UniProtKB-KW"/>
</dbReference>
<keyword evidence="3" id="KW-0119">Carbohydrate metabolism</keyword>
<evidence type="ECO:0000313" key="13">
    <source>
        <dbReference type="EMBL" id="CUA67466.1"/>
    </source>
</evidence>
<keyword evidence="6 10" id="KW-0378">Hydrolase</keyword>
<keyword evidence="7" id="KW-0106">Calcium</keyword>
<dbReference type="SUPFAM" id="SSF53474">
    <property type="entry name" value="alpha/beta-Hydrolases"/>
    <property type="match status" value="1"/>
</dbReference>
<keyword evidence="8" id="KW-1015">Disulfide bond</keyword>
<evidence type="ECO:0000256" key="5">
    <source>
        <dbReference type="ARBA" id="ARBA00022729"/>
    </source>
</evidence>
<keyword evidence="14" id="KW-1185">Reference proteome</keyword>
<feature type="domain" description="RDRP core" evidence="12">
    <location>
        <begin position="771"/>
        <end position="1354"/>
    </location>
</feature>
<keyword evidence="3" id="KW-0858">Xylan degradation</keyword>
<evidence type="ECO:0000313" key="14">
    <source>
        <dbReference type="Proteomes" id="UP000044841"/>
    </source>
</evidence>
<keyword evidence="4" id="KW-0479">Metal-binding</keyword>
<dbReference type="EC" id="3.1.1.-" evidence="10"/>
<keyword evidence="3" id="KW-0624">Polysaccharide degradation</keyword>
<feature type="signal peptide" evidence="10">
    <location>
        <begin position="1"/>
        <end position="18"/>
    </location>
</feature>
<dbReference type="InterPro" id="IPR011118">
    <property type="entry name" value="Tannase/feruloyl_esterase"/>
</dbReference>
<dbReference type="InterPro" id="IPR029058">
    <property type="entry name" value="AB_hydrolase_fold"/>
</dbReference>
<protein>
    <recommendedName>
        <fullName evidence="10">Carboxylic ester hydrolase</fullName>
        <ecNumber evidence="10">3.1.1.-</ecNumber>
    </recommendedName>
</protein>
<dbReference type="EMBL" id="CYGV01000113">
    <property type="protein sequence ID" value="CUA67466.1"/>
    <property type="molecule type" value="Genomic_DNA"/>
</dbReference>
<feature type="chain" id="PRO_5005393355" description="Carboxylic ester hydrolase" evidence="10">
    <location>
        <begin position="19"/>
        <end position="1554"/>
    </location>
</feature>